<dbReference type="Gene3D" id="3.30.70.270">
    <property type="match status" value="1"/>
</dbReference>
<evidence type="ECO:0000259" key="3">
    <source>
        <dbReference type="PROSITE" id="PS50887"/>
    </source>
</evidence>
<evidence type="ECO:0000259" key="2">
    <source>
        <dbReference type="PROSITE" id="PS50883"/>
    </source>
</evidence>
<dbReference type="PANTHER" id="PTHR33121:SF79">
    <property type="entry name" value="CYCLIC DI-GMP PHOSPHODIESTERASE PDED-RELATED"/>
    <property type="match status" value="1"/>
</dbReference>
<feature type="domain" description="EAL" evidence="2">
    <location>
        <begin position="475"/>
        <end position="720"/>
    </location>
</feature>
<dbReference type="SUPFAM" id="SSF141868">
    <property type="entry name" value="EAL domain-like"/>
    <property type="match status" value="1"/>
</dbReference>
<name>A0A5Q0BK25_9GAMM</name>
<evidence type="ECO:0000313" key="4">
    <source>
        <dbReference type="EMBL" id="QFY42551.1"/>
    </source>
</evidence>
<dbReference type="OrthoDB" id="9816034at2"/>
<dbReference type="GO" id="GO:0071111">
    <property type="term" value="F:cyclic-guanylate-specific phosphodiesterase activity"/>
    <property type="evidence" value="ECO:0007669"/>
    <property type="project" value="InterPro"/>
</dbReference>
<dbReference type="SUPFAM" id="SSF55073">
    <property type="entry name" value="Nucleotide cyclase"/>
    <property type="match status" value="1"/>
</dbReference>
<evidence type="ECO:0000256" key="1">
    <source>
        <dbReference type="ARBA" id="ARBA00001946"/>
    </source>
</evidence>
<dbReference type="InterPro" id="IPR029787">
    <property type="entry name" value="Nucleotide_cyclase"/>
</dbReference>
<feature type="domain" description="GGDEF" evidence="3">
    <location>
        <begin position="329"/>
        <end position="463"/>
    </location>
</feature>
<dbReference type="CDD" id="cd01948">
    <property type="entry name" value="EAL"/>
    <property type="match status" value="1"/>
</dbReference>
<dbReference type="Proteomes" id="UP000325755">
    <property type="component" value="Chromosome"/>
</dbReference>
<dbReference type="InterPro" id="IPR050706">
    <property type="entry name" value="Cyclic-di-GMP_PDE-like"/>
</dbReference>
<dbReference type="EMBL" id="CP044205">
    <property type="protein sequence ID" value="QFY42551.1"/>
    <property type="molecule type" value="Genomic_DNA"/>
</dbReference>
<organism evidence="4 5">
    <name type="scientific">Candidatus Methylospira mobilis</name>
    <dbReference type="NCBI Taxonomy" id="1808979"/>
    <lineage>
        <taxon>Bacteria</taxon>
        <taxon>Pseudomonadati</taxon>
        <taxon>Pseudomonadota</taxon>
        <taxon>Gammaproteobacteria</taxon>
        <taxon>Methylococcales</taxon>
        <taxon>Methylococcaceae</taxon>
        <taxon>Candidatus Methylospira</taxon>
    </lineage>
</organism>
<sequence length="720" mass="81272">MNQAAAVTNSELELVRLTVLDRLAALLESQTRSKHTTGTVLETVYSVQSDMARNLRGFVQTQSDHASLSNSVLEVAAMCERLNDSLDVLLGERQRRLSKNSIYLRTLMSEFNSTLDRLSETLIEKDLLERQSQVLERIILSYENITQWKEFARHILADFHRIFPFNIFFIIFSEGQNISLHLYYPGQHTQAAREHAQCVLIEQILAELQLPADTPWGIEEFLIDQGETPQAIEKINTIMVSIPEHAHHLLGLLGIGYVAGRNLSAQEQTIIRSILSVMVMVVGSSKALSRTMADLEFYAAYDSLTGLHNRRYFNEMLEYEIERSSRHRHEFSILLLDLDDFKDVNDSYGHPVGDETLRGVAAIVNQHTRKGDLATRLGGDEFAILLMETGAQGARAVAEKLGIALREKTFLSPQHRHFQLTASIGIVTYPHDAGNESDLMSGVDLAMYRAKRMGKDSACALDGAEKQIGLSRGARDNVEQLRKTLLQQDKVFPYFQPIVDCRTGTIFAYETLARLQQVDGEIVTAGAFIEVIEKYGLGRQLDQIIIGKALEAHKLSGTSTKLFINLSAQEIQGRNILGYAENLCERLEISPSAVVFEILERDAIGDMGNMRRFLTMLGKKGFSFALDDFGSGYNSFHYLRELHFEFVKIDGIFVRNIIESKVDRTLVRNLSRLCRDLGILTVAEFVENEEIFSMLRDMDIDYVQGYHIGMPRAQLSPQLH</sequence>
<evidence type="ECO:0000313" key="5">
    <source>
        <dbReference type="Proteomes" id="UP000325755"/>
    </source>
</evidence>
<dbReference type="FunFam" id="3.30.70.270:FF:000001">
    <property type="entry name" value="Diguanylate cyclase domain protein"/>
    <property type="match status" value="1"/>
</dbReference>
<dbReference type="CDD" id="cd01949">
    <property type="entry name" value="GGDEF"/>
    <property type="match status" value="1"/>
</dbReference>
<dbReference type="InterPro" id="IPR001633">
    <property type="entry name" value="EAL_dom"/>
</dbReference>
<comment type="cofactor">
    <cofactor evidence="1">
        <name>Mg(2+)</name>
        <dbReference type="ChEBI" id="CHEBI:18420"/>
    </cofactor>
</comment>
<reference evidence="4 5" key="1">
    <citation type="submission" date="2019-09" db="EMBL/GenBank/DDBJ databases">
        <title>Ecophysiology of the spiral-shaped methanotroph Methylospira mobilis as revealed by the complete genome sequence.</title>
        <authorList>
            <person name="Oshkin I.Y."/>
            <person name="Dedysh S.N."/>
            <person name="Miroshnikov K."/>
            <person name="Danilova O.V."/>
            <person name="Hakobyan A."/>
            <person name="Liesack W."/>
        </authorList>
    </citation>
    <scope>NUCLEOTIDE SEQUENCE [LARGE SCALE GENOMIC DNA]</scope>
    <source>
        <strain evidence="4 5">Shm1</strain>
    </source>
</reference>
<dbReference type="InParanoid" id="A0A5Q0BK25"/>
<dbReference type="PROSITE" id="PS50883">
    <property type="entry name" value="EAL"/>
    <property type="match status" value="1"/>
</dbReference>
<dbReference type="NCBIfam" id="TIGR00254">
    <property type="entry name" value="GGDEF"/>
    <property type="match status" value="1"/>
</dbReference>
<dbReference type="SMART" id="SM00052">
    <property type="entry name" value="EAL"/>
    <property type="match status" value="1"/>
</dbReference>
<dbReference type="AlphaFoldDB" id="A0A5Q0BK25"/>
<proteinExistence type="predicted"/>
<dbReference type="KEGG" id="mmob:F6R98_07890"/>
<dbReference type="InterPro" id="IPR043128">
    <property type="entry name" value="Rev_trsase/Diguanyl_cyclase"/>
</dbReference>
<dbReference type="SMART" id="SM00267">
    <property type="entry name" value="GGDEF"/>
    <property type="match status" value="1"/>
</dbReference>
<dbReference type="InterPro" id="IPR000160">
    <property type="entry name" value="GGDEF_dom"/>
</dbReference>
<accession>A0A5Q0BK25</accession>
<dbReference type="Pfam" id="PF00990">
    <property type="entry name" value="GGDEF"/>
    <property type="match status" value="1"/>
</dbReference>
<gene>
    <name evidence="4" type="ORF">F6R98_07890</name>
</gene>
<dbReference type="PANTHER" id="PTHR33121">
    <property type="entry name" value="CYCLIC DI-GMP PHOSPHODIESTERASE PDEF"/>
    <property type="match status" value="1"/>
</dbReference>
<protein>
    <submittedName>
        <fullName evidence="4">GGDEF and EAL domain-containing protein</fullName>
    </submittedName>
</protein>
<dbReference type="Pfam" id="PF00563">
    <property type="entry name" value="EAL"/>
    <property type="match status" value="1"/>
</dbReference>
<keyword evidence="5" id="KW-1185">Reference proteome</keyword>
<dbReference type="Gene3D" id="3.20.20.450">
    <property type="entry name" value="EAL domain"/>
    <property type="match status" value="1"/>
</dbReference>
<dbReference type="RefSeq" id="WP_153248547.1">
    <property type="nucleotide sequence ID" value="NZ_CP044205.1"/>
</dbReference>
<dbReference type="InterPro" id="IPR035919">
    <property type="entry name" value="EAL_sf"/>
</dbReference>
<dbReference type="PROSITE" id="PS50887">
    <property type="entry name" value="GGDEF"/>
    <property type="match status" value="1"/>
</dbReference>